<evidence type="ECO:0000256" key="2">
    <source>
        <dbReference type="ARBA" id="ARBA00008724"/>
    </source>
</evidence>
<dbReference type="InterPro" id="IPR026564">
    <property type="entry name" value="Transcrip_reg_TACO1-like_dom3"/>
</dbReference>
<sequence length="276" mass="31500">MFLNTIILNSTKNRNIQINNLTKTLFHTGTTNYAGHSKWQNIRHIKALMDTQRSDLFTKLSRQIRLAIVEGGGTDPKMNSQLTNIIEHALSKNMPKATVNKILMNYHVKAPMKQGVIELKMIKRNIFILLTVVTDNLSRTKGEVNYIVKKSKLVTFDMCKHMFREKGLITTKLIEGQTFAKVLKDAIEVGAEEVDLVADNEDYIQFQTNPLYLDSVKKSLDSKGYLIDHYEKVFSPLISAQLPASDKEEYEALKKKFLSVDGIEEVHDNIEIIENI</sequence>
<dbReference type="InterPro" id="IPR017856">
    <property type="entry name" value="Integrase-like_N"/>
</dbReference>
<dbReference type="PANTHER" id="PTHR12532:SF0">
    <property type="entry name" value="TRANSLATIONAL ACTIVATOR OF CYTOCHROME C OXIDASE 1"/>
    <property type="match status" value="1"/>
</dbReference>
<feature type="domain" description="TACO1/YebC-like N-terminal" evidence="4">
    <location>
        <begin position="37"/>
        <end position="102"/>
    </location>
</feature>
<name>A0A6M2DYI2_XENCH</name>
<dbReference type="GO" id="GO:0005739">
    <property type="term" value="C:mitochondrion"/>
    <property type="evidence" value="ECO:0007669"/>
    <property type="project" value="UniProtKB-SubCell"/>
</dbReference>
<reference evidence="5" key="1">
    <citation type="submission" date="2020-03" db="EMBL/GenBank/DDBJ databases">
        <title>Transcriptomic Profiling of the Digestive Tract of the Rat Flea, Xenopsylla cheopis, Following Blood Feeding and Infection with Yersinia pestis.</title>
        <authorList>
            <person name="Bland D.M."/>
            <person name="Martens C.A."/>
            <person name="Virtaneva K."/>
            <person name="Kanakabandi K."/>
            <person name="Long D."/>
            <person name="Rosenke R."/>
            <person name="Saturday G.A."/>
            <person name="Hoyt F.H."/>
            <person name="Bruno D.P."/>
            <person name="Ribeiro J.M.C."/>
            <person name="Hinnebusch J."/>
        </authorList>
    </citation>
    <scope>NUCLEOTIDE SEQUENCE</scope>
</reference>
<accession>A0A6M2DYI2</accession>
<dbReference type="Pfam" id="PF01709">
    <property type="entry name" value="Transcrip_reg"/>
    <property type="match status" value="1"/>
</dbReference>
<dbReference type="SUPFAM" id="SSF75625">
    <property type="entry name" value="YebC-like"/>
    <property type="match status" value="1"/>
</dbReference>
<evidence type="ECO:0000259" key="4">
    <source>
        <dbReference type="Pfam" id="PF20772"/>
    </source>
</evidence>
<dbReference type="Pfam" id="PF20772">
    <property type="entry name" value="TACO1_YebC_N"/>
    <property type="match status" value="1"/>
</dbReference>
<feature type="domain" description="TACO1/YebC-like second and third" evidence="3">
    <location>
        <begin position="122"/>
        <end position="270"/>
    </location>
</feature>
<dbReference type="EMBL" id="GIIL01005901">
    <property type="protein sequence ID" value="NOV49627.1"/>
    <property type="molecule type" value="Transcribed_RNA"/>
</dbReference>
<dbReference type="PANTHER" id="PTHR12532">
    <property type="entry name" value="TRANSLATIONAL ACTIVATOR OF CYTOCHROME C OXIDASE 1"/>
    <property type="match status" value="1"/>
</dbReference>
<evidence type="ECO:0000313" key="5">
    <source>
        <dbReference type="EMBL" id="NOV49627.1"/>
    </source>
</evidence>
<dbReference type="InterPro" id="IPR049083">
    <property type="entry name" value="TACO1_YebC_N"/>
</dbReference>
<proteinExistence type="inferred from homology"/>
<evidence type="ECO:0000256" key="1">
    <source>
        <dbReference type="ARBA" id="ARBA00004173"/>
    </source>
</evidence>
<comment type="subcellular location">
    <subcellularLocation>
        <location evidence="1">Mitochondrion</location>
    </subcellularLocation>
</comment>
<organism evidence="5">
    <name type="scientific">Xenopsylla cheopis</name>
    <name type="common">Oriental rat flea</name>
    <name type="synonym">Pulex cheopis</name>
    <dbReference type="NCBI Taxonomy" id="163159"/>
    <lineage>
        <taxon>Eukaryota</taxon>
        <taxon>Metazoa</taxon>
        <taxon>Ecdysozoa</taxon>
        <taxon>Arthropoda</taxon>
        <taxon>Hexapoda</taxon>
        <taxon>Insecta</taxon>
        <taxon>Pterygota</taxon>
        <taxon>Neoptera</taxon>
        <taxon>Endopterygota</taxon>
        <taxon>Siphonaptera</taxon>
        <taxon>Pulicidae</taxon>
        <taxon>Xenopsyllinae</taxon>
        <taxon>Xenopsylla</taxon>
    </lineage>
</organism>
<dbReference type="Gene3D" id="1.10.10.200">
    <property type="match status" value="1"/>
</dbReference>
<dbReference type="AlphaFoldDB" id="A0A6M2DYI2"/>
<comment type="similarity">
    <text evidence="2">Belongs to the TACO1 family.</text>
</comment>
<protein>
    <submittedName>
        <fullName evidence="5">Putative transcriptional regulator</fullName>
    </submittedName>
</protein>
<evidence type="ECO:0000259" key="3">
    <source>
        <dbReference type="Pfam" id="PF01709"/>
    </source>
</evidence>
<dbReference type="InterPro" id="IPR002876">
    <property type="entry name" value="Transcrip_reg_TACO1-like"/>
</dbReference>
<dbReference type="InterPro" id="IPR048300">
    <property type="entry name" value="TACO1_YebC-like_2nd/3rd_dom"/>
</dbReference>
<dbReference type="InterPro" id="IPR029072">
    <property type="entry name" value="YebC-like"/>
</dbReference>
<dbReference type="FunFam" id="1.10.10.200:FF:000002">
    <property type="entry name" value="Probable transcriptional regulatory protein CLM62_37755"/>
    <property type="match status" value="1"/>
</dbReference>
<dbReference type="Gene3D" id="3.30.70.980">
    <property type="match status" value="2"/>
</dbReference>